<sequence>MFREGGAGFLDLPLEAYSEDDHEGLRTELIMVAAGVGPAERSAGPTRVH</sequence>
<dbReference type="EMBL" id="BOOR01000010">
    <property type="protein sequence ID" value="GII53448.1"/>
    <property type="molecule type" value="Genomic_DNA"/>
</dbReference>
<evidence type="ECO:0000313" key="2">
    <source>
        <dbReference type="Proteomes" id="UP000605992"/>
    </source>
</evidence>
<proteinExistence type="predicted"/>
<keyword evidence="2" id="KW-1185">Reference proteome</keyword>
<organism evidence="1 2">
    <name type="scientific">Planotetraspora thailandica</name>
    <dbReference type="NCBI Taxonomy" id="487172"/>
    <lineage>
        <taxon>Bacteria</taxon>
        <taxon>Bacillati</taxon>
        <taxon>Actinomycetota</taxon>
        <taxon>Actinomycetes</taxon>
        <taxon>Streptosporangiales</taxon>
        <taxon>Streptosporangiaceae</taxon>
        <taxon>Planotetraspora</taxon>
    </lineage>
</organism>
<protein>
    <submittedName>
        <fullName evidence="1">Uncharacterized protein</fullName>
    </submittedName>
</protein>
<name>A0A8J3XXT7_9ACTN</name>
<reference evidence="1" key="1">
    <citation type="submission" date="2021-01" db="EMBL/GenBank/DDBJ databases">
        <title>Whole genome shotgun sequence of Planotetraspora thailandica NBRC 104271.</title>
        <authorList>
            <person name="Komaki H."/>
            <person name="Tamura T."/>
        </authorList>
    </citation>
    <scope>NUCLEOTIDE SEQUENCE</scope>
    <source>
        <strain evidence="1">NBRC 104271</strain>
    </source>
</reference>
<accession>A0A8J3XXT7</accession>
<dbReference type="RefSeq" id="WP_203943721.1">
    <property type="nucleotide sequence ID" value="NZ_BOOR01000010.1"/>
</dbReference>
<dbReference type="Proteomes" id="UP000605992">
    <property type="component" value="Unassembled WGS sequence"/>
</dbReference>
<evidence type="ECO:0000313" key="1">
    <source>
        <dbReference type="EMBL" id="GII53448.1"/>
    </source>
</evidence>
<gene>
    <name evidence="1" type="ORF">Pth03_18370</name>
</gene>
<comment type="caution">
    <text evidence="1">The sequence shown here is derived from an EMBL/GenBank/DDBJ whole genome shotgun (WGS) entry which is preliminary data.</text>
</comment>
<dbReference type="AlphaFoldDB" id="A0A8J3XXT7"/>